<evidence type="ECO:0000313" key="2">
    <source>
        <dbReference type="EMBL" id="MBO8449594.1"/>
    </source>
</evidence>
<evidence type="ECO:0008006" key="4">
    <source>
        <dbReference type="Google" id="ProtNLM"/>
    </source>
</evidence>
<dbReference type="EMBL" id="JADIMS010000011">
    <property type="protein sequence ID" value="MBO8449594.1"/>
    <property type="molecule type" value="Genomic_DNA"/>
</dbReference>
<sequence>MLERKPAVPLRRTGAALLSAAGLLLAVGMLFALASCVTAPHEETPALSALNGLLTGETWILSGIAFQGVFLPIEPAHNAGNVLVFHTDGTFQTSSGYDVLEGTWRTEDTGSGTEAGVEFRPDPPQNSLNTDPEAARFQDAYRAGLSAAKTISAYGDQFFLYDAGGNPLLGFIRNNPDW</sequence>
<proteinExistence type="predicted"/>
<reference evidence="2" key="2">
    <citation type="journal article" date="2021" name="PeerJ">
        <title>Extensive microbial diversity within the chicken gut microbiome revealed by metagenomics and culture.</title>
        <authorList>
            <person name="Gilroy R."/>
            <person name="Ravi A."/>
            <person name="Getino M."/>
            <person name="Pursley I."/>
            <person name="Horton D.L."/>
            <person name="Alikhan N.F."/>
            <person name="Baker D."/>
            <person name="Gharbi K."/>
            <person name="Hall N."/>
            <person name="Watson M."/>
            <person name="Adriaenssens E.M."/>
            <person name="Foster-Nyarko E."/>
            <person name="Jarju S."/>
            <person name="Secka A."/>
            <person name="Antonio M."/>
            <person name="Oren A."/>
            <person name="Chaudhuri R.R."/>
            <person name="La Ragione R."/>
            <person name="Hildebrand F."/>
            <person name="Pallen M.J."/>
        </authorList>
    </citation>
    <scope>NUCLEOTIDE SEQUENCE</scope>
    <source>
        <strain evidence="2">B3-4054</strain>
    </source>
</reference>
<name>A0A9D9HG74_9SPIR</name>
<reference evidence="2" key="1">
    <citation type="submission" date="2020-10" db="EMBL/GenBank/DDBJ databases">
        <authorList>
            <person name="Gilroy R."/>
        </authorList>
    </citation>
    <scope>NUCLEOTIDE SEQUENCE</scope>
    <source>
        <strain evidence="2">B3-4054</strain>
    </source>
</reference>
<evidence type="ECO:0000313" key="3">
    <source>
        <dbReference type="Proteomes" id="UP000823616"/>
    </source>
</evidence>
<organism evidence="2 3">
    <name type="scientific">Candidatus Avitreponema avistercoris</name>
    <dbReference type="NCBI Taxonomy" id="2840705"/>
    <lineage>
        <taxon>Bacteria</taxon>
        <taxon>Pseudomonadati</taxon>
        <taxon>Spirochaetota</taxon>
        <taxon>Spirochaetia</taxon>
        <taxon>Spirochaetales</taxon>
        <taxon>Candidatus Avitreponema</taxon>
    </lineage>
</organism>
<gene>
    <name evidence="2" type="ORF">IAA96_00605</name>
</gene>
<dbReference type="Proteomes" id="UP000823616">
    <property type="component" value="Unassembled WGS sequence"/>
</dbReference>
<protein>
    <recommendedName>
        <fullName evidence="4">META domain-containing protein</fullName>
    </recommendedName>
</protein>
<feature type="region of interest" description="Disordered" evidence="1">
    <location>
        <begin position="107"/>
        <end position="130"/>
    </location>
</feature>
<dbReference type="AlphaFoldDB" id="A0A9D9HG74"/>
<evidence type="ECO:0000256" key="1">
    <source>
        <dbReference type="SAM" id="MobiDB-lite"/>
    </source>
</evidence>
<comment type="caution">
    <text evidence="2">The sequence shown here is derived from an EMBL/GenBank/DDBJ whole genome shotgun (WGS) entry which is preliminary data.</text>
</comment>
<accession>A0A9D9HG74</accession>